<comment type="caution">
    <text evidence="3">The sequence shown here is derived from an EMBL/GenBank/DDBJ whole genome shotgun (WGS) entry which is preliminary data.</text>
</comment>
<dbReference type="InterPro" id="IPR027862">
    <property type="entry name" value="DUF4534"/>
</dbReference>
<organism evidence="3 4">
    <name type="scientific">Alligator mississippiensis</name>
    <name type="common">American alligator</name>
    <dbReference type="NCBI Taxonomy" id="8496"/>
    <lineage>
        <taxon>Eukaryota</taxon>
        <taxon>Metazoa</taxon>
        <taxon>Chordata</taxon>
        <taxon>Craniata</taxon>
        <taxon>Vertebrata</taxon>
        <taxon>Euteleostomi</taxon>
        <taxon>Archelosauria</taxon>
        <taxon>Archosauria</taxon>
        <taxon>Crocodylia</taxon>
        <taxon>Alligatoridae</taxon>
        <taxon>Alligatorinae</taxon>
        <taxon>Alligator</taxon>
    </lineage>
</organism>
<feature type="region of interest" description="Disordered" evidence="1">
    <location>
        <begin position="26"/>
        <end position="59"/>
    </location>
</feature>
<dbReference type="EMBL" id="AKHW03003787">
    <property type="protein sequence ID" value="KYO33106.1"/>
    <property type="molecule type" value="Genomic_DNA"/>
</dbReference>
<keyword evidence="2" id="KW-0472">Membrane</keyword>
<dbReference type="AlphaFoldDB" id="A0A151N8K3"/>
<reference evidence="3 4" key="1">
    <citation type="journal article" date="2012" name="Genome Biol.">
        <title>Sequencing three crocodilian genomes to illuminate the evolution of archosaurs and amniotes.</title>
        <authorList>
            <person name="St John J.A."/>
            <person name="Braun E.L."/>
            <person name="Isberg S.R."/>
            <person name="Miles L.G."/>
            <person name="Chong A.Y."/>
            <person name="Gongora J."/>
            <person name="Dalzell P."/>
            <person name="Moran C."/>
            <person name="Bed'hom B."/>
            <person name="Abzhanov A."/>
            <person name="Burgess S.C."/>
            <person name="Cooksey A.M."/>
            <person name="Castoe T.A."/>
            <person name="Crawford N.G."/>
            <person name="Densmore L.D."/>
            <person name="Drew J.C."/>
            <person name="Edwards S.V."/>
            <person name="Faircloth B.C."/>
            <person name="Fujita M.K."/>
            <person name="Greenwold M.J."/>
            <person name="Hoffmann F.G."/>
            <person name="Howard J.M."/>
            <person name="Iguchi T."/>
            <person name="Janes D.E."/>
            <person name="Khan S.Y."/>
            <person name="Kohno S."/>
            <person name="de Koning A.J."/>
            <person name="Lance S.L."/>
            <person name="McCarthy F.M."/>
            <person name="McCormack J.E."/>
            <person name="Merchant M.E."/>
            <person name="Peterson D.G."/>
            <person name="Pollock D.D."/>
            <person name="Pourmand N."/>
            <person name="Raney B.J."/>
            <person name="Roessler K.A."/>
            <person name="Sanford J.R."/>
            <person name="Sawyer R.H."/>
            <person name="Schmidt C.J."/>
            <person name="Triplett E.W."/>
            <person name="Tuberville T.D."/>
            <person name="Venegas-Anaya M."/>
            <person name="Howard J.T."/>
            <person name="Jarvis E.D."/>
            <person name="Guillette L.J.Jr."/>
            <person name="Glenn T.C."/>
            <person name="Green R.E."/>
            <person name="Ray D.A."/>
        </authorList>
    </citation>
    <scope>NUCLEOTIDE SEQUENCE [LARGE SCALE GENOMIC DNA]</scope>
    <source>
        <strain evidence="3">KSC_2009_1</strain>
    </source>
</reference>
<feature type="transmembrane region" description="Helical" evidence="2">
    <location>
        <begin position="198"/>
        <end position="218"/>
    </location>
</feature>
<keyword evidence="2" id="KW-1133">Transmembrane helix</keyword>
<evidence type="ECO:0000256" key="2">
    <source>
        <dbReference type="SAM" id="Phobius"/>
    </source>
</evidence>
<dbReference type="Proteomes" id="UP000050525">
    <property type="component" value="Unassembled WGS sequence"/>
</dbReference>
<feature type="transmembrane region" description="Helical" evidence="2">
    <location>
        <begin position="238"/>
        <end position="258"/>
    </location>
</feature>
<accession>A0A151N8K3</accession>
<dbReference type="PANTHER" id="PTHR34928:SF3">
    <property type="entry name" value="TRANSMEMBRANE PROTEIN 217B-RELATED"/>
    <property type="match status" value="1"/>
</dbReference>
<dbReference type="PANTHER" id="PTHR34928">
    <property type="entry name" value="TRANSMEMBRANE PROTEIN 217"/>
    <property type="match status" value="1"/>
</dbReference>
<protein>
    <submittedName>
        <fullName evidence="3">Transmembrane protein 217</fullName>
    </submittedName>
</protein>
<proteinExistence type="predicted"/>
<gene>
    <name evidence="3" type="primary">TMEM217</name>
    <name evidence="3" type="ORF">Y1Q_0014906</name>
</gene>
<keyword evidence="4" id="KW-1185">Reference proteome</keyword>
<evidence type="ECO:0000313" key="3">
    <source>
        <dbReference type="EMBL" id="KYO33106.1"/>
    </source>
</evidence>
<evidence type="ECO:0000313" key="4">
    <source>
        <dbReference type="Proteomes" id="UP000050525"/>
    </source>
</evidence>
<keyword evidence="2 3" id="KW-0812">Transmembrane</keyword>
<evidence type="ECO:0000256" key="1">
    <source>
        <dbReference type="SAM" id="MobiDB-lite"/>
    </source>
</evidence>
<name>A0A151N8K3_ALLMI</name>
<feature type="transmembrane region" description="Helical" evidence="2">
    <location>
        <begin position="167"/>
        <end position="191"/>
    </location>
</feature>
<sequence length="295" mass="33524">MLRGREARAREKGRSLSLQAGETICGKGRTKPFSQRRTGRGVYDTAEGPPHQEVTPFPAGKGGFSSLEFIPNTRPDAFFPSLPFHSELFSPFALLAKVPTKKTDTMNLLCPGGFCGMTPRTGTSLAAIYMILMTNMYLIFETGHLARARNEMEKSVVLVGRVLMIPYFYYIAIALAIITYPVCILLIYSVIKRLHRGMFVYVGWIIFYDVVNCILVPLTHKTVQELLFSISHLEWFGLAMRLLMDCFWLSFVVTYALIIMDSKTQHRISFKGRRISRSVAEPPRFRLSNEIRKHP</sequence>
<dbReference type="eggNOG" id="ENOG502S81N">
    <property type="taxonomic scope" value="Eukaryota"/>
</dbReference>
<feature type="transmembrane region" description="Helical" evidence="2">
    <location>
        <begin position="126"/>
        <end position="147"/>
    </location>
</feature>
<dbReference type="Pfam" id="PF15049">
    <property type="entry name" value="DUF4534"/>
    <property type="match status" value="1"/>
</dbReference>